<gene>
    <name evidence="1" type="ORF">SAMN05444414_1389</name>
</gene>
<accession>A0A1M7DC33</accession>
<dbReference type="Proteomes" id="UP000184191">
    <property type="component" value="Unassembled WGS sequence"/>
</dbReference>
<proteinExistence type="predicted"/>
<keyword evidence="2" id="KW-1185">Reference proteome</keyword>
<sequence>MFAFINKILGEGPAKSGLTMAEQAPASDYDEKFQAFISELGPRMKIRLGWLTATAEQLVSIGADSRDTSCEFSDFGWLRGVTVCARSG</sequence>
<dbReference type="EMBL" id="FRBN01000038">
    <property type="protein sequence ID" value="SHL76749.1"/>
    <property type="molecule type" value="Genomic_DNA"/>
</dbReference>
<protein>
    <submittedName>
        <fullName evidence="1">Uncharacterized protein</fullName>
    </submittedName>
</protein>
<name>A0A1M7DC33_9RHOB</name>
<reference evidence="2" key="1">
    <citation type="submission" date="2016-11" db="EMBL/GenBank/DDBJ databases">
        <authorList>
            <person name="Varghese N."/>
            <person name="Submissions S."/>
        </authorList>
    </citation>
    <scope>NUCLEOTIDE SEQUENCE [LARGE SCALE GENOMIC DNA]</scope>
    <source>
        <strain evidence="2">DSM 29327</strain>
    </source>
</reference>
<dbReference type="AlphaFoldDB" id="A0A1M7DC33"/>
<organism evidence="1 2">
    <name type="scientific">Roseovarius marisflavi</name>
    <dbReference type="NCBI Taxonomy" id="1054996"/>
    <lineage>
        <taxon>Bacteria</taxon>
        <taxon>Pseudomonadati</taxon>
        <taxon>Pseudomonadota</taxon>
        <taxon>Alphaproteobacteria</taxon>
        <taxon>Rhodobacterales</taxon>
        <taxon>Roseobacteraceae</taxon>
        <taxon>Roseovarius</taxon>
    </lineage>
</organism>
<evidence type="ECO:0000313" key="2">
    <source>
        <dbReference type="Proteomes" id="UP000184191"/>
    </source>
</evidence>
<evidence type="ECO:0000313" key="1">
    <source>
        <dbReference type="EMBL" id="SHL76749.1"/>
    </source>
</evidence>